<dbReference type="InterPro" id="IPR036842">
    <property type="entry name" value="AF2331-like_sf"/>
</dbReference>
<dbReference type="Gene3D" id="3.30.1970.10">
    <property type="entry name" value="AF2331-like"/>
    <property type="match status" value="1"/>
</dbReference>
<dbReference type="InterPro" id="IPR028986">
    <property type="entry name" value="AF2331-like_dom"/>
</dbReference>
<accession>A0A7J3TGZ6</accession>
<dbReference type="AlphaFoldDB" id="A0A7J3TGZ6"/>
<comment type="caution">
    <text evidence="2">The sequence shown here is derived from an EMBL/GenBank/DDBJ whole genome shotgun (WGS) entry which is preliminary data.</text>
</comment>
<proteinExistence type="predicted"/>
<gene>
    <name evidence="2" type="ORF">ENL48_02485</name>
</gene>
<sequence length="69" mass="8289">MLYRAISFNRKRVKSYTGESDYYFFEFGVPDIFELNEDEVDELMKYAIIFVEKDKLNKEEKTAKALNTF</sequence>
<evidence type="ECO:0000313" key="2">
    <source>
        <dbReference type="EMBL" id="HHF48081.1"/>
    </source>
</evidence>
<dbReference type="SUPFAM" id="SSF143995">
    <property type="entry name" value="AF2331-like"/>
    <property type="match status" value="1"/>
</dbReference>
<organism evidence="2">
    <name type="scientific">Geoglobus ahangari</name>
    <dbReference type="NCBI Taxonomy" id="113653"/>
    <lineage>
        <taxon>Archaea</taxon>
        <taxon>Methanobacteriati</taxon>
        <taxon>Methanobacteriota</taxon>
        <taxon>Archaeoglobi</taxon>
        <taxon>Archaeoglobales</taxon>
        <taxon>Archaeoglobaceae</taxon>
        <taxon>Geoglobus</taxon>
    </lineage>
</organism>
<name>A0A7J3TGZ6_9EURY</name>
<dbReference type="EMBL" id="DRUC01000042">
    <property type="protein sequence ID" value="HHF48081.1"/>
    <property type="molecule type" value="Genomic_DNA"/>
</dbReference>
<feature type="domain" description="AF2331-like" evidence="1">
    <location>
        <begin position="8"/>
        <end position="61"/>
    </location>
</feature>
<evidence type="ECO:0000259" key="1">
    <source>
        <dbReference type="Pfam" id="PF14556"/>
    </source>
</evidence>
<protein>
    <recommendedName>
        <fullName evidence="1">AF2331-like domain-containing protein</fullName>
    </recommendedName>
</protein>
<dbReference type="Pfam" id="PF14556">
    <property type="entry name" value="AF2331-like"/>
    <property type="match status" value="1"/>
</dbReference>
<reference evidence="2" key="1">
    <citation type="journal article" date="2020" name="mSystems">
        <title>Genome- and Community-Level Interaction Insights into Carbon Utilization and Element Cycling Functions of Hydrothermarchaeota in Hydrothermal Sediment.</title>
        <authorList>
            <person name="Zhou Z."/>
            <person name="Liu Y."/>
            <person name="Xu W."/>
            <person name="Pan J."/>
            <person name="Luo Z.H."/>
            <person name="Li M."/>
        </authorList>
    </citation>
    <scope>NUCLEOTIDE SEQUENCE [LARGE SCALE GENOMIC DNA]</scope>
    <source>
        <strain evidence="2">SpSt-10</strain>
    </source>
</reference>